<dbReference type="AlphaFoldDB" id="A0A6S6W901"/>
<accession>A0A6S6W901</accession>
<dbReference type="PROSITE" id="PS00636">
    <property type="entry name" value="DNAJ_1"/>
    <property type="match status" value="1"/>
</dbReference>
<sequence length="328" mass="38487">MLSRKPSIWFFSSCANSSPFILTCPHPLQQQKTLPLQTHKSCRHTFRRHYAQQQQQQQQQDDDDDSHDQRHSSASHHHEPELLRWPEAQKPHKNPTPYQILRCRRGDAYTKHRFYALVKLYHPDACHASPAIAQLPLHVRLERYRMLVTAHDILSDIEKRKAYDIWGHGWAGHDTTPAAPRHNDWDYDPRRWTTDPRSNATWEDWERWHYENDGGNHAADGDDDRTVQMSNFTFMALLFAFISIGSVVQGTRFSTFNNSAIERRDQIHREASMEYRRSKNATLSASGDRDERIRTFLEHRDSTIVGEQSYQRLLPPADACSPEQVRRQ</sequence>
<dbReference type="Pfam" id="PF00226">
    <property type="entry name" value="DnaJ"/>
    <property type="match status" value="1"/>
</dbReference>
<dbReference type="Proteomes" id="UP000472372">
    <property type="component" value="Chromosome 5"/>
</dbReference>
<dbReference type="InterPro" id="IPR001623">
    <property type="entry name" value="DnaJ_domain"/>
</dbReference>
<dbReference type="SUPFAM" id="SSF46565">
    <property type="entry name" value="Chaperone J-domain"/>
    <property type="match status" value="1"/>
</dbReference>
<proteinExistence type="predicted"/>
<feature type="region of interest" description="Disordered" evidence="1">
    <location>
        <begin position="44"/>
        <end position="99"/>
    </location>
</feature>
<dbReference type="PROSITE" id="PS50076">
    <property type="entry name" value="DNAJ_2"/>
    <property type="match status" value="1"/>
</dbReference>
<gene>
    <name evidence="2" type="ORF">PTTW11_06006</name>
</gene>
<dbReference type="InterPro" id="IPR036869">
    <property type="entry name" value="J_dom_sf"/>
</dbReference>
<evidence type="ECO:0000313" key="3">
    <source>
        <dbReference type="Proteomes" id="UP000472372"/>
    </source>
</evidence>
<organism evidence="2 3">
    <name type="scientific">Pyrenophora teres f. teres</name>
    <dbReference type="NCBI Taxonomy" id="97479"/>
    <lineage>
        <taxon>Eukaryota</taxon>
        <taxon>Fungi</taxon>
        <taxon>Dikarya</taxon>
        <taxon>Ascomycota</taxon>
        <taxon>Pezizomycotina</taxon>
        <taxon>Dothideomycetes</taxon>
        <taxon>Pleosporomycetidae</taxon>
        <taxon>Pleosporales</taxon>
        <taxon>Pleosporineae</taxon>
        <taxon>Pleosporaceae</taxon>
        <taxon>Pyrenophora</taxon>
    </lineage>
</organism>
<dbReference type="Gene3D" id="1.10.287.110">
    <property type="entry name" value="DnaJ domain"/>
    <property type="match status" value="1"/>
</dbReference>
<reference evidence="2" key="1">
    <citation type="submission" date="2021-02" db="EMBL/GenBank/DDBJ databases">
        <authorList>
            <person name="Syme A R."/>
            <person name="Syme A R."/>
            <person name="Moolhuijzen P."/>
        </authorList>
    </citation>
    <scope>NUCLEOTIDE SEQUENCE</scope>
    <source>
        <strain evidence="2">W1-1</strain>
    </source>
</reference>
<dbReference type="EMBL" id="HG992981">
    <property type="protein sequence ID" value="CAE7176510.1"/>
    <property type="molecule type" value="Genomic_DNA"/>
</dbReference>
<evidence type="ECO:0000256" key="1">
    <source>
        <dbReference type="SAM" id="MobiDB-lite"/>
    </source>
</evidence>
<dbReference type="InterPro" id="IPR018253">
    <property type="entry name" value="DnaJ_domain_CS"/>
</dbReference>
<name>A0A6S6W901_9PLEO</name>
<feature type="compositionally biased region" description="Basic and acidic residues" evidence="1">
    <location>
        <begin position="67"/>
        <end position="90"/>
    </location>
</feature>
<evidence type="ECO:0000313" key="2">
    <source>
        <dbReference type="EMBL" id="CAE7176510.1"/>
    </source>
</evidence>
<protein>
    <submittedName>
        <fullName evidence="2">DnaJ</fullName>
    </submittedName>
</protein>